<accession>A0A9W4H4V2</accession>
<keyword evidence="2" id="KW-1185">Reference proteome</keyword>
<name>A0A9W4H4V2_9ACTN</name>
<gene>
    <name evidence="1" type="ORF">SBRY_50463</name>
</gene>
<sequence>MRPSSGSQWTLPDGDGCWGCCTWLLYRRIATGVTMERQVLEKLLAGDDEVSAAALAALRSAATYSVWDTTHPAEQHAGVFALRLPRMRQRGVEPLGLERMVRLLREHGRPVRGGLIDSADQKWSFLCYFTEDGGALVACARLQR</sequence>
<evidence type="ECO:0000313" key="1">
    <source>
        <dbReference type="EMBL" id="CAG7650858.1"/>
    </source>
</evidence>
<comment type="caution">
    <text evidence="1">The sequence shown here is derived from an EMBL/GenBank/DDBJ whole genome shotgun (WGS) entry which is preliminary data.</text>
</comment>
<evidence type="ECO:0000313" key="2">
    <source>
        <dbReference type="Proteomes" id="UP001153328"/>
    </source>
</evidence>
<protein>
    <submittedName>
        <fullName evidence="1">Uncharacterized protein</fullName>
    </submittedName>
</protein>
<dbReference type="AlphaFoldDB" id="A0A9W4H4V2"/>
<dbReference type="Proteomes" id="UP001153328">
    <property type="component" value="Unassembled WGS sequence"/>
</dbReference>
<reference evidence="1" key="1">
    <citation type="submission" date="2021-06" db="EMBL/GenBank/DDBJ databases">
        <authorList>
            <person name="Arsene-Ploetze F."/>
        </authorList>
    </citation>
    <scope>NUCLEOTIDE SEQUENCE</scope>
    <source>
        <strain evidence="1">SBRY1</strain>
    </source>
</reference>
<proteinExistence type="predicted"/>
<organism evidence="1 2">
    <name type="scientific">Actinacidiphila bryophytorum</name>
    <dbReference type="NCBI Taxonomy" id="1436133"/>
    <lineage>
        <taxon>Bacteria</taxon>
        <taxon>Bacillati</taxon>
        <taxon>Actinomycetota</taxon>
        <taxon>Actinomycetes</taxon>
        <taxon>Kitasatosporales</taxon>
        <taxon>Streptomycetaceae</taxon>
        <taxon>Actinacidiphila</taxon>
    </lineage>
</organism>
<dbReference type="EMBL" id="CAJVAX010000019">
    <property type="protein sequence ID" value="CAG7650858.1"/>
    <property type="molecule type" value="Genomic_DNA"/>
</dbReference>